<name>A0A1A6C385_9GAMM</name>
<dbReference type="AlphaFoldDB" id="A0A1A6C385"/>
<protein>
    <recommendedName>
        <fullName evidence="3">Glycine zipper 2TM domain-containing protein</fullName>
    </recommendedName>
</protein>
<comment type="caution">
    <text evidence="1">The sequence shown here is derived from an EMBL/GenBank/DDBJ whole genome shotgun (WGS) entry which is preliminary data.</text>
</comment>
<keyword evidence="2" id="KW-1185">Reference proteome</keyword>
<reference evidence="1 2" key="1">
    <citation type="journal article" date="2014" name="Genome Announc.">
        <title>Draft Genome Sequence of the Iron-Oxidizing, Acidophilic, and Halotolerant 'Thiobacillus prosperus' Type Strain DSM 5130.</title>
        <authorList>
            <person name="Ossandon F.J."/>
            <person name="Cardenas J.P."/>
            <person name="Corbett M."/>
            <person name="Quatrini R."/>
            <person name="Holmes D.S."/>
            <person name="Watkin E."/>
        </authorList>
    </citation>
    <scope>NUCLEOTIDE SEQUENCE [LARGE SCALE GENOMIC DNA]</scope>
    <source>
        <strain evidence="1 2">DSM 5130</strain>
    </source>
</reference>
<accession>A0A1A6C385</accession>
<organism evidence="1 2">
    <name type="scientific">Acidihalobacter prosperus</name>
    <dbReference type="NCBI Taxonomy" id="160660"/>
    <lineage>
        <taxon>Bacteria</taxon>
        <taxon>Pseudomonadati</taxon>
        <taxon>Pseudomonadota</taxon>
        <taxon>Gammaproteobacteria</taxon>
        <taxon>Chromatiales</taxon>
        <taxon>Ectothiorhodospiraceae</taxon>
        <taxon>Acidihalobacter</taxon>
    </lineage>
</organism>
<dbReference type="Proteomes" id="UP000029273">
    <property type="component" value="Unassembled WGS sequence"/>
</dbReference>
<gene>
    <name evidence="1" type="ORF">Thpro_022122</name>
</gene>
<evidence type="ECO:0008006" key="3">
    <source>
        <dbReference type="Google" id="ProtNLM"/>
    </source>
</evidence>
<proteinExistence type="predicted"/>
<evidence type="ECO:0000313" key="1">
    <source>
        <dbReference type="EMBL" id="OBS09005.1"/>
    </source>
</evidence>
<sequence>MVHDAMVRINPGTQSIGTMAGAGIGGIAAAGAAQGSGQFGQLLAGAVGALVGGTVGNAVQQQVTGPAQQVTVELPDRQLITVVEQGPMLHLGERVGISYSPSGRARVFPM</sequence>
<dbReference type="EMBL" id="JQSG02000004">
    <property type="protein sequence ID" value="OBS09005.1"/>
    <property type="molecule type" value="Genomic_DNA"/>
</dbReference>
<evidence type="ECO:0000313" key="2">
    <source>
        <dbReference type="Proteomes" id="UP000029273"/>
    </source>
</evidence>